<dbReference type="SMART" id="SM00014">
    <property type="entry name" value="acidPPc"/>
    <property type="match status" value="1"/>
</dbReference>
<dbReference type="AlphaFoldDB" id="A0A8X6YVR7"/>
<sequence>MDWFIGRKLMWVVVTAEWMNHLLKWLLHGERPYWWVHEADVYNGKGIPVPNIYQFSLTCETGPGSPSGHSQITAAVWYVIFDSFLEKYHAIVEKDGHIRKLCWLAYFFLLATIGASRIFIAAHFPHQCLFGMFLATRFAVTASKLGISMTFSFPTLPPYSSVIHCLTLTNLQPHSLRALVQNPYFDFVVDMWTETWQWNFKKVTGL</sequence>
<feature type="transmembrane region" description="Helical" evidence="11">
    <location>
        <begin position="103"/>
        <end position="124"/>
    </location>
</feature>
<dbReference type="GO" id="GO:0004346">
    <property type="term" value="F:glucose-6-phosphatase activity"/>
    <property type="evidence" value="ECO:0007669"/>
    <property type="project" value="UniProtKB-EC"/>
</dbReference>
<comment type="caution">
    <text evidence="14">The sequence shown here is derived from an EMBL/GenBank/DDBJ whole genome shotgun (WGS) entry which is preliminary data.</text>
</comment>
<evidence type="ECO:0000256" key="12">
    <source>
        <dbReference type="SAM" id="SignalP"/>
    </source>
</evidence>
<evidence type="ECO:0000259" key="13">
    <source>
        <dbReference type="SMART" id="SM00014"/>
    </source>
</evidence>
<keyword evidence="6 11" id="KW-0812">Transmembrane</keyword>
<evidence type="ECO:0000256" key="5">
    <source>
        <dbReference type="ARBA" id="ARBA00022432"/>
    </source>
</evidence>
<dbReference type="PANTHER" id="PTHR12591">
    <property type="entry name" value="GLUCOSE-6-PHOSPHATASE"/>
    <property type="match status" value="1"/>
</dbReference>
<dbReference type="Gene3D" id="1.20.144.10">
    <property type="entry name" value="Phosphatidic acid phosphatase type 2/haloperoxidase"/>
    <property type="match status" value="1"/>
</dbReference>
<dbReference type="Proteomes" id="UP000886998">
    <property type="component" value="Unassembled WGS sequence"/>
</dbReference>
<evidence type="ECO:0000313" key="14">
    <source>
        <dbReference type="EMBL" id="GFY78045.1"/>
    </source>
</evidence>
<keyword evidence="5" id="KW-0312">Gluconeogenesis</keyword>
<comment type="subcellular location">
    <subcellularLocation>
        <location evidence="1">Endoplasmic reticulum membrane</location>
        <topology evidence="1">Multi-pass membrane protein</topology>
    </subcellularLocation>
</comment>
<dbReference type="OrthoDB" id="6416209at2759"/>
<evidence type="ECO:0000256" key="1">
    <source>
        <dbReference type="ARBA" id="ARBA00004477"/>
    </source>
</evidence>
<dbReference type="EMBL" id="BMAV01022787">
    <property type="protein sequence ID" value="GFY78045.1"/>
    <property type="molecule type" value="Genomic_DNA"/>
</dbReference>
<dbReference type="PANTHER" id="PTHR12591:SF0">
    <property type="entry name" value="FI19814P1"/>
    <property type="match status" value="1"/>
</dbReference>
<dbReference type="InterPro" id="IPR000326">
    <property type="entry name" value="PAP2/HPO"/>
</dbReference>
<reference evidence="14" key="1">
    <citation type="submission" date="2020-08" db="EMBL/GenBank/DDBJ databases">
        <title>Multicomponent nature underlies the extraordinary mechanical properties of spider dragline silk.</title>
        <authorList>
            <person name="Kono N."/>
            <person name="Nakamura H."/>
            <person name="Mori M."/>
            <person name="Yoshida Y."/>
            <person name="Ohtoshi R."/>
            <person name="Malay A.D."/>
            <person name="Moran D.A.P."/>
            <person name="Tomita M."/>
            <person name="Numata K."/>
            <person name="Arakawa K."/>
        </authorList>
    </citation>
    <scope>NUCLEOTIDE SEQUENCE</scope>
</reference>
<evidence type="ECO:0000256" key="2">
    <source>
        <dbReference type="ARBA" id="ARBA00004742"/>
    </source>
</evidence>
<dbReference type="Pfam" id="PF01569">
    <property type="entry name" value="PAP2"/>
    <property type="match status" value="1"/>
</dbReference>
<keyword evidence="15" id="KW-1185">Reference proteome</keyword>
<keyword evidence="10 11" id="KW-0472">Membrane</keyword>
<comment type="similarity">
    <text evidence="3">Belongs to the glucose-6-phosphatase family.</text>
</comment>
<evidence type="ECO:0000256" key="3">
    <source>
        <dbReference type="ARBA" id="ARBA00009266"/>
    </source>
</evidence>
<keyword evidence="7" id="KW-0378">Hydrolase</keyword>
<evidence type="ECO:0000256" key="4">
    <source>
        <dbReference type="ARBA" id="ARBA00012634"/>
    </source>
</evidence>
<evidence type="ECO:0000256" key="8">
    <source>
        <dbReference type="ARBA" id="ARBA00022824"/>
    </source>
</evidence>
<feature type="chain" id="PRO_5036484147" description="glucose-6-phosphatase" evidence="12">
    <location>
        <begin position="17"/>
        <end position="206"/>
    </location>
</feature>
<keyword evidence="9 11" id="KW-1133">Transmembrane helix</keyword>
<feature type="signal peptide" evidence="12">
    <location>
        <begin position="1"/>
        <end position="16"/>
    </location>
</feature>
<name>A0A8X6YVR7_9ARAC</name>
<keyword evidence="12" id="KW-0732">Signal</keyword>
<accession>A0A8X6YVR7</accession>
<evidence type="ECO:0000256" key="7">
    <source>
        <dbReference type="ARBA" id="ARBA00022801"/>
    </source>
</evidence>
<evidence type="ECO:0000256" key="9">
    <source>
        <dbReference type="ARBA" id="ARBA00022989"/>
    </source>
</evidence>
<dbReference type="EC" id="3.1.3.9" evidence="4"/>
<evidence type="ECO:0000256" key="11">
    <source>
        <dbReference type="SAM" id="Phobius"/>
    </source>
</evidence>
<dbReference type="GO" id="GO:0005789">
    <property type="term" value="C:endoplasmic reticulum membrane"/>
    <property type="evidence" value="ECO:0007669"/>
    <property type="project" value="UniProtKB-SubCell"/>
</dbReference>
<evidence type="ECO:0000256" key="10">
    <source>
        <dbReference type="ARBA" id="ARBA00023136"/>
    </source>
</evidence>
<feature type="domain" description="Phosphatidic acid phosphatase type 2/haloperoxidase" evidence="13">
    <location>
        <begin position="5"/>
        <end position="143"/>
    </location>
</feature>
<organism evidence="14 15">
    <name type="scientific">Trichonephila inaurata madagascariensis</name>
    <dbReference type="NCBI Taxonomy" id="2747483"/>
    <lineage>
        <taxon>Eukaryota</taxon>
        <taxon>Metazoa</taxon>
        <taxon>Ecdysozoa</taxon>
        <taxon>Arthropoda</taxon>
        <taxon>Chelicerata</taxon>
        <taxon>Arachnida</taxon>
        <taxon>Araneae</taxon>
        <taxon>Araneomorphae</taxon>
        <taxon>Entelegynae</taxon>
        <taxon>Araneoidea</taxon>
        <taxon>Nephilidae</taxon>
        <taxon>Trichonephila</taxon>
        <taxon>Trichonephila inaurata</taxon>
    </lineage>
</organism>
<dbReference type="InterPro" id="IPR036938">
    <property type="entry name" value="PAP2/HPO_sf"/>
</dbReference>
<evidence type="ECO:0000313" key="15">
    <source>
        <dbReference type="Proteomes" id="UP000886998"/>
    </source>
</evidence>
<gene>
    <name evidence="14" type="primary">G6PC</name>
    <name evidence="14" type="ORF">TNIN_148901</name>
</gene>
<evidence type="ECO:0000256" key="6">
    <source>
        <dbReference type="ARBA" id="ARBA00022692"/>
    </source>
</evidence>
<proteinExistence type="inferred from homology"/>
<comment type="pathway">
    <text evidence="2">Carbohydrate biosynthesis; gluconeogenesis.</text>
</comment>
<keyword evidence="8" id="KW-0256">Endoplasmic reticulum</keyword>
<protein>
    <recommendedName>
        <fullName evidence="4">glucose-6-phosphatase</fullName>
        <ecNumber evidence="4">3.1.3.9</ecNumber>
    </recommendedName>
</protein>
<dbReference type="GO" id="GO:0006094">
    <property type="term" value="P:gluconeogenesis"/>
    <property type="evidence" value="ECO:0007669"/>
    <property type="project" value="UniProtKB-KW"/>
</dbReference>
<dbReference type="SUPFAM" id="SSF48317">
    <property type="entry name" value="Acid phosphatase/Vanadium-dependent haloperoxidase"/>
    <property type="match status" value="1"/>
</dbReference>
<dbReference type="GO" id="GO:0051156">
    <property type="term" value="P:glucose 6-phosphate metabolic process"/>
    <property type="evidence" value="ECO:0007669"/>
    <property type="project" value="TreeGrafter"/>
</dbReference>